<keyword evidence="5 12" id="KW-0597">Phosphoprotein</keyword>
<dbReference type="EC" id="2.7.13.3" evidence="3"/>
<dbReference type="InterPro" id="IPR036890">
    <property type="entry name" value="HATPase_C_sf"/>
</dbReference>
<comment type="catalytic activity">
    <reaction evidence="1">
        <text>ATP + protein L-histidine = ADP + protein N-phospho-L-histidine.</text>
        <dbReference type="EC" id="2.7.13.3"/>
    </reaction>
</comment>
<feature type="transmembrane region" description="Helical" evidence="13">
    <location>
        <begin position="268"/>
        <end position="289"/>
    </location>
</feature>
<evidence type="ECO:0000256" key="9">
    <source>
        <dbReference type="ARBA" id="ARBA00022840"/>
    </source>
</evidence>
<dbReference type="Pfam" id="PF02518">
    <property type="entry name" value="HATPase_c"/>
    <property type="match status" value="1"/>
</dbReference>
<dbReference type="AlphaFoldDB" id="A0A6I0P7F8"/>
<dbReference type="FunFam" id="3.30.565.10:FF:000023">
    <property type="entry name" value="PAS domain-containing sensor histidine kinase"/>
    <property type="match status" value="1"/>
</dbReference>
<dbReference type="PRINTS" id="PR00344">
    <property type="entry name" value="BCTRLSENSOR"/>
</dbReference>
<dbReference type="InterPro" id="IPR003661">
    <property type="entry name" value="HisK_dim/P_dom"/>
</dbReference>
<evidence type="ECO:0000256" key="7">
    <source>
        <dbReference type="ARBA" id="ARBA00022741"/>
    </source>
</evidence>
<evidence type="ECO:0000256" key="8">
    <source>
        <dbReference type="ARBA" id="ARBA00022777"/>
    </source>
</evidence>
<dbReference type="InterPro" id="IPR003594">
    <property type="entry name" value="HATPase_dom"/>
</dbReference>
<dbReference type="Gene3D" id="1.10.287.130">
    <property type="match status" value="1"/>
</dbReference>
<dbReference type="Gene3D" id="3.40.50.2300">
    <property type="match status" value="1"/>
</dbReference>
<keyword evidence="11 13" id="KW-0472">Membrane</keyword>
<dbReference type="PROSITE" id="PS50110">
    <property type="entry name" value="RESPONSE_REGULATORY"/>
    <property type="match status" value="1"/>
</dbReference>
<comment type="subcellular location">
    <subcellularLocation>
        <location evidence="2">Cell membrane</location>
    </subcellularLocation>
</comment>
<evidence type="ECO:0000313" key="17">
    <source>
        <dbReference type="Proteomes" id="UP000440614"/>
    </source>
</evidence>
<feature type="transmembrane region" description="Helical" evidence="13">
    <location>
        <begin position="6"/>
        <end position="25"/>
    </location>
</feature>
<dbReference type="RefSeq" id="WP_113748234.1">
    <property type="nucleotide sequence ID" value="NZ_CAXVLI010000019.1"/>
</dbReference>
<dbReference type="FunFam" id="1.10.287.130:FF:000120">
    <property type="entry name" value="RteA, two-component system histidine kinase, with response regulator receiver domain"/>
    <property type="match status" value="1"/>
</dbReference>
<accession>A0A6I0P7F8</accession>
<evidence type="ECO:0000256" key="6">
    <source>
        <dbReference type="ARBA" id="ARBA00022679"/>
    </source>
</evidence>
<feature type="domain" description="Histidine kinase" evidence="14">
    <location>
        <begin position="323"/>
        <end position="536"/>
    </location>
</feature>
<comment type="caution">
    <text evidence="16">The sequence shown here is derived from an EMBL/GenBank/DDBJ whole genome shotgun (WGS) entry which is preliminary data.</text>
</comment>
<dbReference type="GO" id="GO:0005886">
    <property type="term" value="C:plasma membrane"/>
    <property type="evidence" value="ECO:0007669"/>
    <property type="project" value="UniProtKB-SubCell"/>
</dbReference>
<proteinExistence type="predicted"/>
<dbReference type="CDD" id="cd16922">
    <property type="entry name" value="HATPase_EvgS-ArcB-TorS-like"/>
    <property type="match status" value="1"/>
</dbReference>
<dbReference type="Pfam" id="PF00072">
    <property type="entry name" value="Response_reg"/>
    <property type="match status" value="1"/>
</dbReference>
<dbReference type="SUPFAM" id="SSF52172">
    <property type="entry name" value="CheY-like"/>
    <property type="match status" value="1"/>
</dbReference>
<sequence length="790" mass="91496">MCLKIKIFSGYIILIFLLVLTICLFRKEQMKRNCLQQDEQELLHFWHLTGEAYAGLLDLATYGETVSVWDENDRSTYQKRRNEVCGTLQSLKQYVHASGQRVHIDSLCLLLARKEQLLDTVMHTFSRFREAGEIINRKIPVIASHIRDEKVSVEVKEEVSKKSFWSFPKRKKRKSVYSEQKEKRERLQPAEKDREISTASMLHSLNKELTGRQETERERLLVQMERLYNNNMALNCRLYGIIRDFESETDRRLEERYMQFLWARDRSFYTVSTFAVFISLLTILLYIIIHRELNRRNRYRSQLEASNWENTELLQSRKRMMLTIAHDLRSPLATIRATAELLPGEKERAGQEEYAENIRHASDYMLSLVDTLMNFYLLDTGQARENISVFCLETLFREITNNYMPLVQKKGLQLLTRYSGMNAVVSCDKGHLQQIVNNLLSNALKFTGKGYVRLEATFNVGELCIKVQDTGAGMNDEEQKRIFDAFERLDNARGISGFGLGLAIVSRLVSQLGGSIGVESHPGKGSCFRVSLPLSPADSSSLKEELQSPSDYQTERLRILLLDDDPRQLSATREMFRRNRVECDCYTDFRQVVAKLRDEDYDALLTDIRMPGMDGFGLLELLRSSNMERTGTIPVIAVTADMDPEEEYLSRGFAGCIRKPFRMNELLETVSRIVRGNRQTVWQPDFSLILTGEDNKGEMLGIFIRESRKDLDRLHGALERDERQTVREILHKNLPLWTSVRLDYPIEELQAIVLSEPELWTEEQIRCIYKVGEAAGKLIACAENMKKNIK</sequence>
<organism evidence="16 17">
    <name type="scientific">Bacteroides thetaiotaomicron</name>
    <dbReference type="NCBI Taxonomy" id="818"/>
    <lineage>
        <taxon>Bacteria</taxon>
        <taxon>Pseudomonadati</taxon>
        <taxon>Bacteroidota</taxon>
        <taxon>Bacteroidia</taxon>
        <taxon>Bacteroidales</taxon>
        <taxon>Bacteroidaceae</taxon>
        <taxon>Bacteroides</taxon>
    </lineage>
</organism>
<dbReference type="Proteomes" id="UP000440614">
    <property type="component" value="Unassembled WGS sequence"/>
</dbReference>
<keyword evidence="13" id="KW-1133">Transmembrane helix</keyword>
<keyword evidence="10" id="KW-0902">Two-component regulatory system</keyword>
<reference evidence="16 17" key="1">
    <citation type="journal article" date="2019" name="Nat. Med.">
        <title>A library of human gut bacterial isolates paired with longitudinal multiomics data enables mechanistic microbiome research.</title>
        <authorList>
            <person name="Poyet M."/>
            <person name="Groussin M."/>
            <person name="Gibbons S.M."/>
            <person name="Avila-Pacheco J."/>
            <person name="Jiang X."/>
            <person name="Kearney S.M."/>
            <person name="Perrotta A.R."/>
            <person name="Berdy B."/>
            <person name="Zhao S."/>
            <person name="Lieberman T.D."/>
            <person name="Swanson P.K."/>
            <person name="Smith M."/>
            <person name="Roesemann S."/>
            <person name="Alexander J.E."/>
            <person name="Rich S.A."/>
            <person name="Livny J."/>
            <person name="Vlamakis H."/>
            <person name="Clish C."/>
            <person name="Bullock K."/>
            <person name="Deik A."/>
            <person name="Scott J."/>
            <person name="Pierce K.A."/>
            <person name="Xavier R.J."/>
            <person name="Alm E.J."/>
        </authorList>
    </citation>
    <scope>NUCLEOTIDE SEQUENCE [LARGE SCALE GENOMIC DNA]</scope>
    <source>
        <strain evidence="16 17">BIOML-A188</strain>
    </source>
</reference>
<evidence type="ECO:0000313" key="16">
    <source>
        <dbReference type="EMBL" id="KAB4309955.1"/>
    </source>
</evidence>
<keyword evidence="9" id="KW-0067">ATP-binding</keyword>
<dbReference type="InterPro" id="IPR036097">
    <property type="entry name" value="HisK_dim/P_sf"/>
</dbReference>
<feature type="domain" description="Response regulatory" evidence="15">
    <location>
        <begin position="558"/>
        <end position="674"/>
    </location>
</feature>
<dbReference type="SMART" id="SM00388">
    <property type="entry name" value="HisKA"/>
    <property type="match status" value="1"/>
</dbReference>
<evidence type="ECO:0000256" key="2">
    <source>
        <dbReference type="ARBA" id="ARBA00004236"/>
    </source>
</evidence>
<dbReference type="Pfam" id="PF00512">
    <property type="entry name" value="HisKA"/>
    <property type="match status" value="1"/>
</dbReference>
<dbReference type="SUPFAM" id="SSF47226">
    <property type="entry name" value="Histidine-containing phosphotransfer domain, HPT domain"/>
    <property type="match status" value="1"/>
</dbReference>
<evidence type="ECO:0000256" key="5">
    <source>
        <dbReference type="ARBA" id="ARBA00022553"/>
    </source>
</evidence>
<dbReference type="EMBL" id="WCSY01000016">
    <property type="protein sequence ID" value="KAB4309955.1"/>
    <property type="molecule type" value="Genomic_DNA"/>
</dbReference>
<keyword evidence="8" id="KW-0418">Kinase</keyword>
<evidence type="ECO:0000256" key="4">
    <source>
        <dbReference type="ARBA" id="ARBA00022475"/>
    </source>
</evidence>
<gene>
    <name evidence="16" type="ORF">GAO51_16875</name>
</gene>
<dbReference type="SMART" id="SM00448">
    <property type="entry name" value="REC"/>
    <property type="match status" value="1"/>
</dbReference>
<feature type="modified residue" description="4-aspartylphosphate" evidence="12">
    <location>
        <position position="607"/>
    </location>
</feature>
<keyword evidence="13" id="KW-0812">Transmembrane</keyword>
<dbReference type="Gene3D" id="3.30.565.10">
    <property type="entry name" value="Histidine kinase-like ATPase, C-terminal domain"/>
    <property type="match status" value="1"/>
</dbReference>
<dbReference type="GO" id="GO:0000155">
    <property type="term" value="F:phosphorelay sensor kinase activity"/>
    <property type="evidence" value="ECO:0007669"/>
    <property type="project" value="InterPro"/>
</dbReference>
<dbReference type="InterPro" id="IPR036641">
    <property type="entry name" value="HPT_dom_sf"/>
</dbReference>
<dbReference type="GO" id="GO:0005524">
    <property type="term" value="F:ATP binding"/>
    <property type="evidence" value="ECO:0007669"/>
    <property type="project" value="UniProtKB-KW"/>
</dbReference>
<keyword evidence="6" id="KW-0808">Transferase</keyword>
<dbReference type="SMART" id="SM00387">
    <property type="entry name" value="HATPase_c"/>
    <property type="match status" value="1"/>
</dbReference>
<evidence type="ECO:0000259" key="15">
    <source>
        <dbReference type="PROSITE" id="PS50110"/>
    </source>
</evidence>
<evidence type="ECO:0000256" key="11">
    <source>
        <dbReference type="ARBA" id="ARBA00023136"/>
    </source>
</evidence>
<dbReference type="InterPro" id="IPR005467">
    <property type="entry name" value="His_kinase_dom"/>
</dbReference>
<dbReference type="SUPFAM" id="SSF55874">
    <property type="entry name" value="ATPase domain of HSP90 chaperone/DNA topoisomerase II/histidine kinase"/>
    <property type="match status" value="1"/>
</dbReference>
<evidence type="ECO:0000256" key="3">
    <source>
        <dbReference type="ARBA" id="ARBA00012438"/>
    </source>
</evidence>
<dbReference type="InterPro" id="IPR001789">
    <property type="entry name" value="Sig_transdc_resp-reg_receiver"/>
</dbReference>
<dbReference type="InterPro" id="IPR011006">
    <property type="entry name" value="CheY-like_superfamily"/>
</dbReference>
<protein>
    <recommendedName>
        <fullName evidence="3">histidine kinase</fullName>
        <ecNumber evidence="3">2.7.13.3</ecNumber>
    </recommendedName>
</protein>
<evidence type="ECO:0000259" key="14">
    <source>
        <dbReference type="PROSITE" id="PS50109"/>
    </source>
</evidence>
<keyword evidence="7" id="KW-0547">Nucleotide-binding</keyword>
<evidence type="ECO:0000256" key="12">
    <source>
        <dbReference type="PROSITE-ProRule" id="PRU00169"/>
    </source>
</evidence>
<dbReference type="PANTHER" id="PTHR43547:SF2">
    <property type="entry name" value="HYBRID SIGNAL TRANSDUCTION HISTIDINE KINASE C"/>
    <property type="match status" value="1"/>
</dbReference>
<dbReference type="PROSITE" id="PS50109">
    <property type="entry name" value="HIS_KIN"/>
    <property type="match status" value="1"/>
</dbReference>
<dbReference type="InterPro" id="IPR004358">
    <property type="entry name" value="Sig_transdc_His_kin-like_C"/>
</dbReference>
<name>A0A6I0P7F8_BACT4</name>
<dbReference type="CDD" id="cd00082">
    <property type="entry name" value="HisKA"/>
    <property type="match status" value="1"/>
</dbReference>
<dbReference type="PANTHER" id="PTHR43547">
    <property type="entry name" value="TWO-COMPONENT HISTIDINE KINASE"/>
    <property type="match status" value="1"/>
</dbReference>
<evidence type="ECO:0000256" key="10">
    <source>
        <dbReference type="ARBA" id="ARBA00023012"/>
    </source>
</evidence>
<evidence type="ECO:0000256" key="1">
    <source>
        <dbReference type="ARBA" id="ARBA00000085"/>
    </source>
</evidence>
<keyword evidence="4" id="KW-1003">Cell membrane</keyword>
<dbReference type="SUPFAM" id="SSF47384">
    <property type="entry name" value="Homodimeric domain of signal transducing histidine kinase"/>
    <property type="match status" value="1"/>
</dbReference>
<evidence type="ECO:0000256" key="13">
    <source>
        <dbReference type="SAM" id="Phobius"/>
    </source>
</evidence>